<dbReference type="AlphaFoldDB" id="A0A3M8SND5"/>
<proteinExistence type="predicted"/>
<dbReference type="EMBL" id="RIBS01000006">
    <property type="protein sequence ID" value="RNF82841.1"/>
    <property type="molecule type" value="Genomic_DNA"/>
</dbReference>
<reference evidence="1 2" key="1">
    <citation type="submission" date="2018-11" db="EMBL/GenBank/DDBJ databases">
        <title>Lysobacter cryohumiis sp. nov., isolated from soil in the Tianshan Mountains, Xinjiang, China.</title>
        <authorList>
            <person name="Luo Y."/>
            <person name="Sheng H."/>
        </authorList>
    </citation>
    <scope>NUCLEOTIDE SEQUENCE [LARGE SCALE GENOMIC DNA]</scope>
    <source>
        <strain evidence="1 2">ZS60</strain>
    </source>
</reference>
<dbReference type="OrthoDB" id="3483116at2"/>
<keyword evidence="1" id="KW-0378">Hydrolase</keyword>
<gene>
    <name evidence="1" type="ORF">EER27_13100</name>
</gene>
<sequence>MRQLVFVHGRAQENKDSVALKAEWIEAWEEGLAKSGLTLPIAEHDVRFPYYGDTLFDLAGGTSADQAAQIIVRGTETDDDEKRFVRAVIAQIQEKVGITDAQLIAIGGEEVVQRGPLNWEWLQTFLKAVDRHVPHGSGSSIALFTHDVYQYLKNTAIRGTIDNGVAAAIKPGVETVVVSHSLGTVVAYNLLRQLGQARGWNIPLFVTLGSPLAVTEIRNTLKPIAQPTCVPRWINAMDNRDVVALYPLDTRHFAINPPGFVIENRTDIRNRTRNRHGIAGYLDDPWVAAQIHAALTA</sequence>
<evidence type="ECO:0000313" key="2">
    <source>
        <dbReference type="Proteomes" id="UP000267049"/>
    </source>
</evidence>
<protein>
    <submittedName>
        <fullName evidence="1">Alpha/beta hydrolase</fullName>
    </submittedName>
</protein>
<dbReference type="GO" id="GO:0016787">
    <property type="term" value="F:hydrolase activity"/>
    <property type="evidence" value="ECO:0007669"/>
    <property type="project" value="UniProtKB-KW"/>
</dbReference>
<dbReference type="RefSeq" id="WP_123088574.1">
    <property type="nucleotide sequence ID" value="NZ_RIBS01000006.1"/>
</dbReference>
<organism evidence="1 2">
    <name type="scientific">Montanilutibacter psychrotolerans</name>
    <dbReference type="NCBI Taxonomy" id="1327343"/>
    <lineage>
        <taxon>Bacteria</taxon>
        <taxon>Pseudomonadati</taxon>
        <taxon>Pseudomonadota</taxon>
        <taxon>Gammaproteobacteria</taxon>
        <taxon>Lysobacterales</taxon>
        <taxon>Lysobacteraceae</taxon>
        <taxon>Montanilutibacter</taxon>
    </lineage>
</organism>
<keyword evidence="2" id="KW-1185">Reference proteome</keyword>
<name>A0A3M8SND5_9GAMM</name>
<dbReference type="SUPFAM" id="SSF53474">
    <property type="entry name" value="alpha/beta-Hydrolases"/>
    <property type="match status" value="1"/>
</dbReference>
<comment type="caution">
    <text evidence="1">The sequence shown here is derived from an EMBL/GenBank/DDBJ whole genome shotgun (WGS) entry which is preliminary data.</text>
</comment>
<dbReference type="InterPro" id="IPR029058">
    <property type="entry name" value="AB_hydrolase_fold"/>
</dbReference>
<dbReference type="Proteomes" id="UP000267049">
    <property type="component" value="Unassembled WGS sequence"/>
</dbReference>
<evidence type="ECO:0000313" key="1">
    <source>
        <dbReference type="EMBL" id="RNF82841.1"/>
    </source>
</evidence>
<accession>A0A3M8SND5</accession>